<comment type="subcellular location">
    <subcellularLocation>
        <location evidence="1">Membrane</location>
        <topology evidence="1">Multi-pass membrane protein</topology>
    </subcellularLocation>
</comment>
<keyword evidence="7 11" id="KW-0472">Membrane</keyword>
<evidence type="ECO:0000256" key="1">
    <source>
        <dbReference type="ARBA" id="ARBA00004141"/>
    </source>
</evidence>
<evidence type="ECO:0000256" key="2">
    <source>
        <dbReference type="ARBA" id="ARBA00006214"/>
    </source>
</evidence>
<accession>A0A1H7UAH0</accession>
<evidence type="ECO:0000256" key="10">
    <source>
        <dbReference type="SAM" id="MobiDB-lite"/>
    </source>
</evidence>
<evidence type="ECO:0000256" key="8">
    <source>
        <dbReference type="ARBA" id="ARBA00023157"/>
    </source>
</evidence>
<evidence type="ECO:0000256" key="6">
    <source>
        <dbReference type="ARBA" id="ARBA00023002"/>
    </source>
</evidence>
<name>A0A1H7UAH0_9NOCA</name>
<dbReference type="InterPro" id="IPR012932">
    <property type="entry name" value="VKOR"/>
</dbReference>
<dbReference type="GO" id="GO:0016020">
    <property type="term" value="C:membrane"/>
    <property type="evidence" value="ECO:0007669"/>
    <property type="project" value="UniProtKB-SubCell"/>
</dbReference>
<keyword evidence="4" id="KW-0874">Quinone</keyword>
<proteinExistence type="inferred from homology"/>
<keyword evidence="3 11" id="KW-0812">Transmembrane</keyword>
<feature type="transmembrane region" description="Helical" evidence="11">
    <location>
        <begin position="141"/>
        <end position="163"/>
    </location>
</feature>
<evidence type="ECO:0000256" key="3">
    <source>
        <dbReference type="ARBA" id="ARBA00022692"/>
    </source>
</evidence>
<dbReference type="Gene3D" id="1.20.1440.130">
    <property type="entry name" value="VKOR domain"/>
    <property type="match status" value="1"/>
</dbReference>
<reference evidence="14" key="1">
    <citation type="submission" date="2016-10" db="EMBL/GenBank/DDBJ databases">
        <authorList>
            <person name="Varghese N."/>
            <person name="Submissions S."/>
        </authorList>
    </citation>
    <scope>NUCLEOTIDE SEQUENCE [LARGE SCALE GENOMIC DNA]</scope>
    <source>
        <strain evidence="14">DSM 44675</strain>
    </source>
</reference>
<dbReference type="Proteomes" id="UP000198677">
    <property type="component" value="Unassembled WGS sequence"/>
</dbReference>
<evidence type="ECO:0000256" key="5">
    <source>
        <dbReference type="ARBA" id="ARBA00022989"/>
    </source>
</evidence>
<evidence type="ECO:0000313" key="14">
    <source>
        <dbReference type="Proteomes" id="UP000198677"/>
    </source>
</evidence>
<organism evidence="13 14">
    <name type="scientific">Rhodococcus maanshanensis</name>
    <dbReference type="NCBI Taxonomy" id="183556"/>
    <lineage>
        <taxon>Bacteria</taxon>
        <taxon>Bacillati</taxon>
        <taxon>Actinomycetota</taxon>
        <taxon>Actinomycetes</taxon>
        <taxon>Mycobacteriales</taxon>
        <taxon>Nocardiaceae</taxon>
        <taxon>Rhodococcus</taxon>
    </lineage>
</organism>
<comment type="similarity">
    <text evidence="2">Belongs to the VKOR family.</text>
</comment>
<evidence type="ECO:0000256" key="11">
    <source>
        <dbReference type="SAM" id="Phobius"/>
    </source>
</evidence>
<feature type="transmembrane region" description="Helical" evidence="11">
    <location>
        <begin position="29"/>
        <end position="49"/>
    </location>
</feature>
<dbReference type="Pfam" id="PF07884">
    <property type="entry name" value="VKOR"/>
    <property type="match status" value="1"/>
</dbReference>
<sequence length="215" mass="23032">MRSMPPSADTAAAPTVAEPRGSAPFDRSLPWLLLIGGLVGLTASFVLTVEKFSLAADSDYIPSCSLNPVLNCGSVMSTTQAAVFGFPNSLLGIAGFAVVAATGAGLLAGARFARWYWLALQLGVTAAVVFVHWLIAQSLYVIGALCPYCMVVWAAVIPVFWYVTLRNLHHGTFTRPIRAEVVTAAGNHLIPVTFWFLAVAALVVHRFYSYWSGLL</sequence>
<protein>
    <submittedName>
        <fullName evidence="13">Uncharacterized membrane protein</fullName>
    </submittedName>
</protein>
<dbReference type="EMBL" id="FOAW01000017">
    <property type="protein sequence ID" value="SEL93287.1"/>
    <property type="molecule type" value="Genomic_DNA"/>
</dbReference>
<evidence type="ECO:0000259" key="12">
    <source>
        <dbReference type="SMART" id="SM00756"/>
    </source>
</evidence>
<dbReference type="CDD" id="cd12922">
    <property type="entry name" value="VKOR_5"/>
    <property type="match status" value="1"/>
</dbReference>
<dbReference type="AlphaFoldDB" id="A0A1H7UAH0"/>
<feature type="transmembrane region" description="Helical" evidence="11">
    <location>
        <begin position="184"/>
        <end position="208"/>
    </location>
</feature>
<keyword evidence="6" id="KW-0560">Oxidoreductase</keyword>
<feature type="domain" description="Vitamin K epoxide reductase" evidence="12">
    <location>
        <begin position="26"/>
        <end position="167"/>
    </location>
</feature>
<evidence type="ECO:0000256" key="9">
    <source>
        <dbReference type="ARBA" id="ARBA00023284"/>
    </source>
</evidence>
<feature type="transmembrane region" description="Helical" evidence="11">
    <location>
        <begin position="90"/>
        <end position="108"/>
    </location>
</feature>
<keyword evidence="8" id="KW-1015">Disulfide bond</keyword>
<dbReference type="InterPro" id="IPR041714">
    <property type="entry name" value="VKOR_Actinobacteria"/>
</dbReference>
<dbReference type="RefSeq" id="WP_072752258.1">
    <property type="nucleotide sequence ID" value="NZ_FOAW01000017.1"/>
</dbReference>
<dbReference type="SMART" id="SM00756">
    <property type="entry name" value="VKc"/>
    <property type="match status" value="1"/>
</dbReference>
<feature type="transmembrane region" description="Helical" evidence="11">
    <location>
        <begin position="115"/>
        <end position="135"/>
    </location>
</feature>
<evidence type="ECO:0000256" key="7">
    <source>
        <dbReference type="ARBA" id="ARBA00023136"/>
    </source>
</evidence>
<dbReference type="InterPro" id="IPR038354">
    <property type="entry name" value="VKOR_sf"/>
</dbReference>
<dbReference type="GO" id="GO:0016491">
    <property type="term" value="F:oxidoreductase activity"/>
    <property type="evidence" value="ECO:0007669"/>
    <property type="project" value="UniProtKB-KW"/>
</dbReference>
<gene>
    <name evidence="13" type="ORF">SAMN05444583_117105</name>
</gene>
<keyword evidence="9" id="KW-0676">Redox-active center</keyword>
<evidence type="ECO:0000256" key="4">
    <source>
        <dbReference type="ARBA" id="ARBA00022719"/>
    </source>
</evidence>
<evidence type="ECO:0000313" key="13">
    <source>
        <dbReference type="EMBL" id="SEL93287.1"/>
    </source>
</evidence>
<feature type="region of interest" description="Disordered" evidence="10">
    <location>
        <begin position="1"/>
        <end position="21"/>
    </location>
</feature>
<keyword evidence="14" id="KW-1185">Reference proteome</keyword>
<dbReference type="GO" id="GO:0048038">
    <property type="term" value="F:quinone binding"/>
    <property type="evidence" value="ECO:0007669"/>
    <property type="project" value="UniProtKB-KW"/>
</dbReference>
<keyword evidence="5 11" id="KW-1133">Transmembrane helix</keyword>